<protein>
    <submittedName>
        <fullName evidence="2">Uncharacterized protein</fullName>
    </submittedName>
</protein>
<keyword evidence="1" id="KW-0732">Signal</keyword>
<dbReference type="STRING" id="1849968.A8C32_09030"/>
<dbReference type="AlphaFoldDB" id="A0A1E5SJJ2"/>
<dbReference type="PROSITE" id="PS51257">
    <property type="entry name" value="PROKAR_LIPOPROTEIN"/>
    <property type="match status" value="1"/>
</dbReference>
<reference evidence="2 3" key="1">
    <citation type="submission" date="2016-05" db="EMBL/GenBank/DDBJ databases">
        <title>Draft Genome Sequence of Algibacter sp. Strain SK-16 Isolated from the Surface Water of Aburatsubo Inlet.</title>
        <authorList>
            <person name="Wong S.-K."/>
            <person name="Yoshizawa S."/>
            <person name="Nakajima Y."/>
            <person name="Ogura Y."/>
            <person name="Tetsuya H."/>
            <person name="Hamasaki K."/>
        </authorList>
    </citation>
    <scope>NUCLEOTIDE SEQUENCE [LARGE SCALE GENOMIC DNA]</scope>
    <source>
        <strain evidence="2 3">SK-16</strain>
    </source>
</reference>
<dbReference type="EMBL" id="MDJD01000054">
    <property type="protein sequence ID" value="OEJ99299.1"/>
    <property type="molecule type" value="Genomic_DNA"/>
</dbReference>
<evidence type="ECO:0000256" key="1">
    <source>
        <dbReference type="SAM" id="SignalP"/>
    </source>
</evidence>
<gene>
    <name evidence="2" type="ORF">A8C32_09030</name>
</gene>
<sequence length="184" mass="20281">MLKQKGKYIILSLLLAIMFSCTKAVDFNQADDLKIEPVVESSIVFFKGTASNFFAGGSEVSVIQDAISISVFDDDFIQDNLVKSEFVFESTNSFNRGFSMQIDFLNEINEVHHTLTFTAPASPSNQDVVTTHTEVFEGDSLTDLKNTKSLVITLTMLSGTPITLNTVGEINLQSKGVFYLNIES</sequence>
<accession>A0A1E5SJJ2</accession>
<organism evidence="2 3">
    <name type="scientific">Flavivirga aquatica</name>
    <dbReference type="NCBI Taxonomy" id="1849968"/>
    <lineage>
        <taxon>Bacteria</taxon>
        <taxon>Pseudomonadati</taxon>
        <taxon>Bacteroidota</taxon>
        <taxon>Flavobacteriia</taxon>
        <taxon>Flavobacteriales</taxon>
        <taxon>Flavobacteriaceae</taxon>
        <taxon>Flavivirga</taxon>
    </lineage>
</organism>
<proteinExistence type="predicted"/>
<evidence type="ECO:0000313" key="2">
    <source>
        <dbReference type="EMBL" id="OEJ99299.1"/>
    </source>
</evidence>
<feature type="signal peptide" evidence="1">
    <location>
        <begin position="1"/>
        <end position="24"/>
    </location>
</feature>
<feature type="chain" id="PRO_5009185061" evidence="1">
    <location>
        <begin position="25"/>
        <end position="184"/>
    </location>
</feature>
<comment type="caution">
    <text evidence="2">The sequence shown here is derived from an EMBL/GenBank/DDBJ whole genome shotgun (WGS) entry which is preliminary data.</text>
</comment>
<evidence type="ECO:0000313" key="3">
    <source>
        <dbReference type="Proteomes" id="UP000095713"/>
    </source>
</evidence>
<name>A0A1E5SJJ2_9FLAO</name>
<dbReference type="OrthoDB" id="1448832at2"/>
<dbReference type="RefSeq" id="WP_069831975.1">
    <property type="nucleotide sequence ID" value="NZ_MDJD01000054.1"/>
</dbReference>
<dbReference type="Proteomes" id="UP000095713">
    <property type="component" value="Unassembled WGS sequence"/>
</dbReference>
<keyword evidence="3" id="KW-1185">Reference proteome</keyword>